<dbReference type="RefSeq" id="XP_051442142.1">
    <property type="nucleotide sequence ID" value="XM_051591100.1"/>
</dbReference>
<name>A0AAD5E401_UMBRA</name>
<dbReference type="Proteomes" id="UP001206595">
    <property type="component" value="Unassembled WGS sequence"/>
</dbReference>
<accession>A0AAD5E401</accession>
<evidence type="ECO:0000256" key="1">
    <source>
        <dbReference type="SAM" id="Phobius"/>
    </source>
</evidence>
<sequence>MSFYISPLPKSILFDFYLHHLLIVSMFYHSFFSLFHKWYHPPFMTPIQPLSFSFSTRSHPVLFRSSHRVLNDTVS</sequence>
<feature type="transmembrane region" description="Helical" evidence="1">
    <location>
        <begin position="16"/>
        <end position="35"/>
    </location>
</feature>
<dbReference type="EMBL" id="MU620945">
    <property type="protein sequence ID" value="KAI8577138.1"/>
    <property type="molecule type" value="Genomic_DNA"/>
</dbReference>
<protein>
    <submittedName>
        <fullName evidence="2">Uncharacterized protein</fullName>
    </submittedName>
</protein>
<reference evidence="2" key="1">
    <citation type="submission" date="2021-06" db="EMBL/GenBank/DDBJ databases">
        <authorList>
            <consortium name="DOE Joint Genome Institute"/>
            <person name="Mondo S.J."/>
            <person name="Amses K.R."/>
            <person name="Simmons D.R."/>
            <person name="Longcore J.E."/>
            <person name="Seto K."/>
            <person name="Alves G.H."/>
            <person name="Bonds A.E."/>
            <person name="Quandt C.A."/>
            <person name="Davis W.J."/>
            <person name="Chang Y."/>
            <person name="Letcher P.M."/>
            <person name="Powell M.J."/>
            <person name="Kuo A."/>
            <person name="Labutti K."/>
            <person name="Pangilinan J."/>
            <person name="Andreopoulos W."/>
            <person name="Tritt A."/>
            <person name="Riley R."/>
            <person name="Hundley H."/>
            <person name="Johnson J."/>
            <person name="Lipzen A."/>
            <person name="Barry K."/>
            <person name="Berbee M.L."/>
            <person name="Buchler N.E."/>
            <person name="Grigoriev I.V."/>
            <person name="Spatafora J.W."/>
            <person name="Stajich J.E."/>
            <person name="James T.Y."/>
        </authorList>
    </citation>
    <scope>NUCLEOTIDE SEQUENCE</scope>
    <source>
        <strain evidence="2">AG</strain>
    </source>
</reference>
<comment type="caution">
    <text evidence="2">The sequence shown here is derived from an EMBL/GenBank/DDBJ whole genome shotgun (WGS) entry which is preliminary data.</text>
</comment>
<proteinExistence type="predicted"/>
<gene>
    <name evidence="2" type="ORF">K450DRAFT_253799</name>
</gene>
<keyword evidence="1" id="KW-0812">Transmembrane</keyword>
<dbReference type="AlphaFoldDB" id="A0AAD5E401"/>
<keyword evidence="1" id="KW-1133">Transmembrane helix</keyword>
<evidence type="ECO:0000313" key="2">
    <source>
        <dbReference type="EMBL" id="KAI8577138.1"/>
    </source>
</evidence>
<keyword evidence="1" id="KW-0472">Membrane</keyword>
<keyword evidence="3" id="KW-1185">Reference proteome</keyword>
<organism evidence="2 3">
    <name type="scientific">Umbelopsis ramanniana AG</name>
    <dbReference type="NCBI Taxonomy" id="1314678"/>
    <lineage>
        <taxon>Eukaryota</taxon>
        <taxon>Fungi</taxon>
        <taxon>Fungi incertae sedis</taxon>
        <taxon>Mucoromycota</taxon>
        <taxon>Mucoromycotina</taxon>
        <taxon>Umbelopsidomycetes</taxon>
        <taxon>Umbelopsidales</taxon>
        <taxon>Umbelopsidaceae</taxon>
        <taxon>Umbelopsis</taxon>
    </lineage>
</organism>
<evidence type="ECO:0000313" key="3">
    <source>
        <dbReference type="Proteomes" id="UP001206595"/>
    </source>
</evidence>
<dbReference type="GeneID" id="75916443"/>
<reference evidence="2" key="2">
    <citation type="journal article" date="2022" name="Proc. Natl. Acad. Sci. U.S.A.">
        <title>Diploid-dominant life cycles characterize the early evolution of Fungi.</title>
        <authorList>
            <person name="Amses K.R."/>
            <person name="Simmons D.R."/>
            <person name="Longcore J.E."/>
            <person name="Mondo S.J."/>
            <person name="Seto K."/>
            <person name="Jeronimo G.H."/>
            <person name="Bonds A.E."/>
            <person name="Quandt C.A."/>
            <person name="Davis W.J."/>
            <person name="Chang Y."/>
            <person name="Federici B.A."/>
            <person name="Kuo A."/>
            <person name="LaButti K."/>
            <person name="Pangilinan J."/>
            <person name="Andreopoulos W."/>
            <person name="Tritt A."/>
            <person name="Riley R."/>
            <person name="Hundley H."/>
            <person name="Johnson J."/>
            <person name="Lipzen A."/>
            <person name="Barry K."/>
            <person name="Lang B.F."/>
            <person name="Cuomo C.A."/>
            <person name="Buchler N.E."/>
            <person name="Grigoriev I.V."/>
            <person name="Spatafora J.W."/>
            <person name="Stajich J.E."/>
            <person name="James T.Y."/>
        </authorList>
    </citation>
    <scope>NUCLEOTIDE SEQUENCE</scope>
    <source>
        <strain evidence="2">AG</strain>
    </source>
</reference>